<organism evidence="2 3">
    <name type="scientific">Salix dunnii</name>
    <dbReference type="NCBI Taxonomy" id="1413687"/>
    <lineage>
        <taxon>Eukaryota</taxon>
        <taxon>Viridiplantae</taxon>
        <taxon>Streptophyta</taxon>
        <taxon>Embryophyta</taxon>
        <taxon>Tracheophyta</taxon>
        <taxon>Spermatophyta</taxon>
        <taxon>Magnoliopsida</taxon>
        <taxon>eudicotyledons</taxon>
        <taxon>Gunneridae</taxon>
        <taxon>Pentapetalae</taxon>
        <taxon>rosids</taxon>
        <taxon>fabids</taxon>
        <taxon>Malpighiales</taxon>
        <taxon>Salicaceae</taxon>
        <taxon>Saliceae</taxon>
        <taxon>Salix</taxon>
    </lineage>
</organism>
<dbReference type="SUPFAM" id="SSF55136">
    <property type="entry name" value="Probable bacterial effector-binding domain"/>
    <property type="match status" value="1"/>
</dbReference>
<evidence type="ECO:0000313" key="2">
    <source>
        <dbReference type="EMBL" id="KAF9671624.1"/>
    </source>
</evidence>
<dbReference type="OrthoDB" id="6424451at2759"/>
<sequence>MGLHYAHQSLYYEFSGYAKDENTAMEAKRVADSLSRSPSANVNSTTSNYSYSIAQFDSPFQFIGRTNEVWADIKVSGADGCKSSELASYWGTADRMSSTVMPKGSDTNIINHC</sequence>
<dbReference type="Gene3D" id="3.20.80.10">
    <property type="entry name" value="Regulatory factor, effector binding domain"/>
    <property type="match status" value="1"/>
</dbReference>
<dbReference type="Proteomes" id="UP000657918">
    <property type="component" value="Unassembled WGS sequence"/>
</dbReference>
<name>A0A835JNF1_9ROSI</name>
<dbReference type="InterPro" id="IPR011256">
    <property type="entry name" value="Reg_factor_effector_dom_sf"/>
</dbReference>
<gene>
    <name evidence="2" type="ORF">SADUNF_Sadunf12G0067000</name>
</gene>
<comment type="similarity">
    <text evidence="1">Belongs to the HEBP family.</text>
</comment>
<dbReference type="Pfam" id="PF04832">
    <property type="entry name" value="SOUL"/>
    <property type="match status" value="1"/>
</dbReference>
<accession>A0A835JNF1</accession>
<dbReference type="AlphaFoldDB" id="A0A835JNF1"/>
<dbReference type="InterPro" id="IPR006917">
    <property type="entry name" value="SOUL_heme-bd"/>
</dbReference>
<reference evidence="2 3" key="1">
    <citation type="submission" date="2020-10" db="EMBL/GenBank/DDBJ databases">
        <title>Plant Genome Project.</title>
        <authorList>
            <person name="Zhang R.-G."/>
        </authorList>
    </citation>
    <scope>NUCLEOTIDE SEQUENCE [LARGE SCALE GENOMIC DNA]</scope>
    <source>
        <strain evidence="2">FAFU-HL-1</strain>
        <tissue evidence="2">Leaf</tissue>
    </source>
</reference>
<dbReference type="EMBL" id="JADGMS010000012">
    <property type="protein sequence ID" value="KAF9671624.1"/>
    <property type="molecule type" value="Genomic_DNA"/>
</dbReference>
<comment type="caution">
    <text evidence="2">The sequence shown here is derived from an EMBL/GenBank/DDBJ whole genome shotgun (WGS) entry which is preliminary data.</text>
</comment>
<evidence type="ECO:0000256" key="1">
    <source>
        <dbReference type="ARBA" id="ARBA00009817"/>
    </source>
</evidence>
<protein>
    <submittedName>
        <fullName evidence="2">Uncharacterized protein</fullName>
    </submittedName>
</protein>
<evidence type="ECO:0000313" key="3">
    <source>
        <dbReference type="Proteomes" id="UP000657918"/>
    </source>
</evidence>
<proteinExistence type="inferred from homology"/>
<keyword evidence="3" id="KW-1185">Reference proteome</keyword>